<keyword evidence="10 13" id="KW-0408">Iron</keyword>
<dbReference type="PROSITE" id="PS00086">
    <property type="entry name" value="CYTOCHROME_P450"/>
    <property type="match status" value="1"/>
</dbReference>
<keyword evidence="6 13" id="KW-0479">Metal-binding</keyword>
<evidence type="ECO:0000256" key="1">
    <source>
        <dbReference type="ARBA" id="ARBA00001971"/>
    </source>
</evidence>
<comment type="cofactor">
    <cofactor evidence="1 13">
        <name>heme</name>
        <dbReference type="ChEBI" id="CHEBI:30413"/>
    </cofactor>
</comment>
<evidence type="ECO:0000256" key="2">
    <source>
        <dbReference type="ARBA" id="ARBA00004174"/>
    </source>
</evidence>
<evidence type="ECO:0000313" key="17">
    <source>
        <dbReference type="RefSeq" id="XP_002137803.2"/>
    </source>
</evidence>
<dbReference type="PRINTS" id="PR00463">
    <property type="entry name" value="EP450I"/>
</dbReference>
<evidence type="ECO:0000256" key="3">
    <source>
        <dbReference type="ARBA" id="ARBA00004406"/>
    </source>
</evidence>
<keyword evidence="7" id="KW-0256">Endoplasmic reticulum</keyword>
<evidence type="ECO:0000256" key="11">
    <source>
        <dbReference type="ARBA" id="ARBA00023033"/>
    </source>
</evidence>
<dbReference type="PANTHER" id="PTHR24291">
    <property type="entry name" value="CYTOCHROME P450 FAMILY 4"/>
    <property type="match status" value="1"/>
</dbReference>
<dbReference type="InterPro" id="IPR017972">
    <property type="entry name" value="Cyt_P450_CS"/>
</dbReference>
<dbReference type="InterPro" id="IPR002401">
    <property type="entry name" value="Cyt_P450_E_grp-I"/>
</dbReference>
<accession>A0A6I8V3B9</accession>
<reference evidence="17" key="2">
    <citation type="submission" date="2025-08" db="UniProtKB">
        <authorList>
            <consortium name="RefSeq"/>
        </authorList>
    </citation>
    <scope>IDENTIFICATION</scope>
    <source>
        <strain evidence="17">MV-25-SWS-2005</strain>
        <tissue evidence="17">Whole body</tissue>
    </source>
</reference>
<keyword evidence="16" id="KW-1185">Reference proteome</keyword>
<comment type="subcellular location">
    <subcellularLocation>
        <location evidence="3">Endoplasmic reticulum membrane</location>
        <topology evidence="3">Peripheral membrane protein</topology>
    </subcellularLocation>
    <subcellularLocation>
        <location evidence="2">Microsome membrane</location>
        <topology evidence="2">Peripheral membrane protein</topology>
    </subcellularLocation>
</comment>
<evidence type="ECO:0000256" key="4">
    <source>
        <dbReference type="ARBA" id="ARBA00010617"/>
    </source>
</evidence>
<dbReference type="GO" id="GO:0020037">
    <property type="term" value="F:heme binding"/>
    <property type="evidence" value="ECO:0007669"/>
    <property type="project" value="InterPro"/>
</dbReference>
<reference evidence="16" key="1">
    <citation type="submission" date="2024-06" db="UniProtKB">
        <authorList>
            <consortium name="RefSeq"/>
        </authorList>
    </citation>
    <scope>NUCLEOTIDE SEQUENCE [LARGE SCALE GENOMIC DNA]</scope>
    <source>
        <strain evidence="16">MV2-25</strain>
    </source>
</reference>
<dbReference type="Pfam" id="PF00067">
    <property type="entry name" value="p450"/>
    <property type="match status" value="1"/>
</dbReference>
<keyword evidence="8" id="KW-0492">Microsome</keyword>
<name>A0A6I8V3B9_DROPS</name>
<evidence type="ECO:0000256" key="5">
    <source>
        <dbReference type="ARBA" id="ARBA00022617"/>
    </source>
</evidence>
<dbReference type="Proteomes" id="UP000001819">
    <property type="component" value="Chromosome 2"/>
</dbReference>
<dbReference type="FunCoup" id="A0A6I8V3B9">
    <property type="interactions" value="2"/>
</dbReference>
<dbReference type="GO" id="GO:0005789">
    <property type="term" value="C:endoplasmic reticulum membrane"/>
    <property type="evidence" value="ECO:0007669"/>
    <property type="project" value="UniProtKB-SubCell"/>
</dbReference>
<comment type="similarity">
    <text evidence="4 14">Belongs to the cytochrome P450 family.</text>
</comment>
<gene>
    <name evidence="17" type="primary">LOC6897665</name>
</gene>
<dbReference type="RefSeq" id="XP_002137803.2">
    <property type="nucleotide sequence ID" value="XM_002137767.3"/>
</dbReference>
<dbReference type="AlphaFoldDB" id="A0A6I8V3B9"/>
<evidence type="ECO:0000256" key="12">
    <source>
        <dbReference type="ARBA" id="ARBA00023136"/>
    </source>
</evidence>
<evidence type="ECO:0000256" key="13">
    <source>
        <dbReference type="PIRSR" id="PIRSR602401-1"/>
    </source>
</evidence>
<protein>
    <submittedName>
        <fullName evidence="17">Probable cytochrome P450 313a3</fullName>
    </submittedName>
</protein>
<dbReference type="Gene3D" id="1.10.630.10">
    <property type="entry name" value="Cytochrome P450"/>
    <property type="match status" value="1"/>
</dbReference>
<dbReference type="PRINTS" id="PR00385">
    <property type="entry name" value="P450"/>
</dbReference>
<keyword evidence="15" id="KW-1133">Transmembrane helix</keyword>
<dbReference type="InterPro" id="IPR036396">
    <property type="entry name" value="Cyt_P450_sf"/>
</dbReference>
<evidence type="ECO:0000256" key="6">
    <source>
        <dbReference type="ARBA" id="ARBA00022723"/>
    </source>
</evidence>
<feature type="binding site" description="axial binding residue" evidence="13">
    <location>
        <position position="439"/>
    </location>
    <ligand>
        <name>heme</name>
        <dbReference type="ChEBI" id="CHEBI:30413"/>
    </ligand>
    <ligandPart>
        <name>Fe</name>
        <dbReference type="ChEBI" id="CHEBI:18248"/>
    </ligandPart>
</feature>
<evidence type="ECO:0000256" key="8">
    <source>
        <dbReference type="ARBA" id="ARBA00022848"/>
    </source>
</evidence>
<proteinExistence type="inferred from homology"/>
<keyword evidence="11 14" id="KW-0503">Monooxygenase</keyword>
<dbReference type="GO" id="GO:0005506">
    <property type="term" value="F:iron ion binding"/>
    <property type="evidence" value="ECO:0007669"/>
    <property type="project" value="InterPro"/>
</dbReference>
<evidence type="ECO:0000256" key="7">
    <source>
        <dbReference type="ARBA" id="ARBA00022824"/>
    </source>
</evidence>
<dbReference type="PANTHER" id="PTHR24291:SF50">
    <property type="entry name" value="BIFUNCTIONAL ALBAFLAVENONE MONOOXYGENASE_TERPENE SYNTHASE"/>
    <property type="match status" value="1"/>
</dbReference>
<keyword evidence="5 13" id="KW-0349">Heme</keyword>
<evidence type="ECO:0000256" key="10">
    <source>
        <dbReference type="ARBA" id="ARBA00023004"/>
    </source>
</evidence>
<evidence type="ECO:0000313" key="16">
    <source>
        <dbReference type="Proteomes" id="UP000001819"/>
    </source>
</evidence>
<keyword evidence="9 14" id="KW-0560">Oxidoreductase</keyword>
<dbReference type="SUPFAM" id="SSF48264">
    <property type="entry name" value="Cytochrome P450"/>
    <property type="match status" value="1"/>
</dbReference>
<evidence type="ECO:0000256" key="14">
    <source>
        <dbReference type="RuleBase" id="RU000461"/>
    </source>
</evidence>
<keyword evidence="15" id="KW-0812">Transmembrane</keyword>
<dbReference type="InterPro" id="IPR050196">
    <property type="entry name" value="Cytochrome_P450_Monoox"/>
</dbReference>
<dbReference type="InParanoid" id="A0A6I8V3B9"/>
<keyword evidence="12 15" id="KW-0472">Membrane</keyword>
<dbReference type="KEGG" id="dpo:6897665"/>
<evidence type="ECO:0000256" key="9">
    <source>
        <dbReference type="ARBA" id="ARBA00023002"/>
    </source>
</evidence>
<dbReference type="CDD" id="cd11057">
    <property type="entry name" value="CYP313-like"/>
    <property type="match status" value="1"/>
</dbReference>
<dbReference type="GO" id="GO:0004497">
    <property type="term" value="F:monooxygenase activity"/>
    <property type="evidence" value="ECO:0007669"/>
    <property type="project" value="UniProtKB-KW"/>
</dbReference>
<dbReference type="GO" id="GO:0016705">
    <property type="term" value="F:oxidoreductase activity, acting on paired donors, with incorporation or reduction of molecular oxygen"/>
    <property type="evidence" value="ECO:0007669"/>
    <property type="project" value="InterPro"/>
</dbReference>
<sequence>MYSLHLWIAVGILAWIYFLWSRRRFYLLMLRVKGPVGYPFLGVAVEYLRNKHNMEQRSKQFQEYGPTNLTWIGSVPVLVTCEPNVVQDVLTSPHCLDKSKIACNPLRLICGPATFALNGSHWVERRKQMNPSFRHNVLMSFFPLFNEETKNLISLLETFVGQGEKKLLPEFINWSFRTSIQSTMGSDLKDNPSIMNGAIQKKISNLIEVTYHLITFPWLQNRAISTLFGFEKRKSEAMIHLNASLQSILQEKLKTQGDESKESLASRNIVINRAMDFLRSGDFSYEDVKSECILTIVAGFETSAITVFNTLILLAMFPEYQDTAFEELKDVFPNAGDFEVSYDDLQKLVYMDRVLNESLRLLPPLPLIPREVTEDLKLSNGILIPKGVTVAIDIFNTHRNKDFWGLEADTFNPDNFLPEHIQERHPYVFIPFNRGKRNCAGRKYAEISIKIALAKILRNFRLSTSFRFDDLSFVDNIVLEFKEQPLLELQHRR</sequence>
<feature type="transmembrane region" description="Helical" evidence="15">
    <location>
        <begin position="6"/>
        <end position="21"/>
    </location>
</feature>
<evidence type="ECO:0000256" key="15">
    <source>
        <dbReference type="SAM" id="Phobius"/>
    </source>
</evidence>
<dbReference type="InterPro" id="IPR001128">
    <property type="entry name" value="Cyt_P450"/>
</dbReference>
<organism evidence="16 17">
    <name type="scientific">Drosophila pseudoobscura pseudoobscura</name>
    <name type="common">Fruit fly</name>
    <dbReference type="NCBI Taxonomy" id="46245"/>
    <lineage>
        <taxon>Eukaryota</taxon>
        <taxon>Metazoa</taxon>
        <taxon>Ecdysozoa</taxon>
        <taxon>Arthropoda</taxon>
        <taxon>Hexapoda</taxon>
        <taxon>Insecta</taxon>
        <taxon>Pterygota</taxon>
        <taxon>Neoptera</taxon>
        <taxon>Endopterygota</taxon>
        <taxon>Diptera</taxon>
        <taxon>Brachycera</taxon>
        <taxon>Muscomorpha</taxon>
        <taxon>Ephydroidea</taxon>
        <taxon>Drosophilidae</taxon>
        <taxon>Drosophila</taxon>
        <taxon>Sophophora</taxon>
    </lineage>
</organism>